<feature type="domain" description="UspA" evidence="1">
    <location>
        <begin position="34"/>
        <end position="138"/>
    </location>
</feature>
<evidence type="ECO:0000313" key="3">
    <source>
        <dbReference type="Proteomes" id="UP000305836"/>
    </source>
</evidence>
<sequence>MKLFRGRREAVAVREAQARPDDGPVIVLVGGPDHDAPDWAAAEAAARGSELQLVYAFRWPPQLLDPLANSAVDLRARDDAEAVLTNATHRARRIAPSLRITTTAFPGRQTQALISVARESERALVVLGHGRGRLERALARRLNRRTTASLAVIGLSAEGAIGTSAGRVVVGDGSPDAVGFAFRAARRRGTGLTVVQPTVQVEDAVIIWRMAYPDVDVRWEFAPGSMDSLVLSESAGAALTVLGPGQSSSYDVLRLARGPVVLVGTTAA</sequence>
<dbReference type="SUPFAM" id="SSF52402">
    <property type="entry name" value="Adenine nucleotide alpha hydrolases-like"/>
    <property type="match status" value="1"/>
</dbReference>
<dbReference type="InterPro" id="IPR006034">
    <property type="entry name" value="Asparaginase/glutaminase-like"/>
</dbReference>
<dbReference type="InterPro" id="IPR006016">
    <property type="entry name" value="UspA"/>
</dbReference>
<dbReference type="Gene3D" id="3.40.50.12370">
    <property type="match status" value="1"/>
</dbReference>
<dbReference type="OrthoDB" id="3822402at2"/>
<dbReference type="PIRSF" id="PIRSF001220">
    <property type="entry name" value="L-ASNase_gatD"/>
    <property type="match status" value="1"/>
</dbReference>
<evidence type="ECO:0000313" key="2">
    <source>
        <dbReference type="EMBL" id="TKK76349.1"/>
    </source>
</evidence>
<accession>A0A4U3LMH8</accession>
<comment type="caution">
    <text evidence="2">The sequence shown here is derived from an EMBL/GenBank/DDBJ whole genome shotgun (WGS) entry which is preliminary data.</text>
</comment>
<dbReference type="PIRSF" id="PIRSF500176">
    <property type="entry name" value="L_ASNase"/>
    <property type="match status" value="1"/>
</dbReference>
<evidence type="ECO:0000259" key="1">
    <source>
        <dbReference type="Pfam" id="PF00582"/>
    </source>
</evidence>
<keyword evidence="3" id="KW-1185">Reference proteome</keyword>
<organism evidence="2 3">
    <name type="scientific">Kribbella jiaozuonensis</name>
    <dbReference type="NCBI Taxonomy" id="2575441"/>
    <lineage>
        <taxon>Bacteria</taxon>
        <taxon>Bacillati</taxon>
        <taxon>Actinomycetota</taxon>
        <taxon>Actinomycetes</taxon>
        <taxon>Propionibacteriales</taxon>
        <taxon>Kribbellaceae</taxon>
        <taxon>Kribbella</taxon>
    </lineage>
</organism>
<dbReference type="RefSeq" id="WP_137257217.1">
    <property type="nucleotide sequence ID" value="NZ_JBHSPQ010000003.1"/>
</dbReference>
<name>A0A4U3LMH8_9ACTN</name>
<protein>
    <recommendedName>
        <fullName evidence="1">UspA domain-containing protein</fullName>
    </recommendedName>
</protein>
<proteinExistence type="predicted"/>
<dbReference type="Proteomes" id="UP000305836">
    <property type="component" value="Unassembled WGS sequence"/>
</dbReference>
<reference evidence="2 3" key="1">
    <citation type="submission" date="2019-04" db="EMBL/GenBank/DDBJ databases">
        <title>Kribbella sp. NEAU-THZ 27 nov., a novel actinomycete isolated from soil.</title>
        <authorList>
            <person name="Duan L."/>
        </authorList>
    </citation>
    <scope>NUCLEOTIDE SEQUENCE [LARGE SCALE GENOMIC DNA]</scope>
    <source>
        <strain evidence="3">NEAU-THZ27</strain>
    </source>
</reference>
<dbReference type="Pfam" id="PF00582">
    <property type="entry name" value="Usp"/>
    <property type="match status" value="1"/>
</dbReference>
<dbReference type="EMBL" id="SZPZ01000004">
    <property type="protein sequence ID" value="TKK76349.1"/>
    <property type="molecule type" value="Genomic_DNA"/>
</dbReference>
<gene>
    <name evidence="2" type="ORF">FDA38_28545</name>
</gene>
<dbReference type="AlphaFoldDB" id="A0A4U3LMH8"/>